<organism evidence="2 3">
    <name type="scientific">Catellatospora chokoriensis</name>
    <dbReference type="NCBI Taxonomy" id="310353"/>
    <lineage>
        <taxon>Bacteria</taxon>
        <taxon>Bacillati</taxon>
        <taxon>Actinomycetota</taxon>
        <taxon>Actinomycetes</taxon>
        <taxon>Micromonosporales</taxon>
        <taxon>Micromonosporaceae</taxon>
        <taxon>Catellatospora</taxon>
    </lineage>
</organism>
<name>A0A8J3NRR7_9ACTN</name>
<feature type="region of interest" description="Disordered" evidence="1">
    <location>
        <begin position="216"/>
        <end position="243"/>
    </location>
</feature>
<reference evidence="2 3" key="1">
    <citation type="submission" date="2021-01" db="EMBL/GenBank/DDBJ databases">
        <title>Whole genome shotgun sequence of Catellatospora chokoriensis NBRC 107358.</title>
        <authorList>
            <person name="Komaki H."/>
            <person name="Tamura T."/>
        </authorList>
    </citation>
    <scope>NUCLEOTIDE SEQUENCE [LARGE SCALE GENOMIC DNA]</scope>
    <source>
        <strain evidence="2 3">NBRC 107358</strain>
    </source>
</reference>
<sequence>MDTSPQPRTHHQRPTRPHSHRPERHTGHLPPVAVWHIRQDATGPDLTVADALRLLAVYTSRGGLIIDLDTDPALALVARAIGRRHVPMYDRRQAAGLDMHLGQAQLVALAWPRPGHDATEPAALLQAAAQLLDHDGHVLVSTATQAGQPRAEGHARLLDAAYTSGLRCVQRIVIVHTASGPDHFVYAGAGRDLCELVGDPLYGDGSAIGKDLLVCRQQAPSDRRPDRHTPDRDDVGPAGKPRP</sequence>
<dbReference type="AlphaFoldDB" id="A0A8J3NRR7"/>
<feature type="region of interest" description="Disordered" evidence="1">
    <location>
        <begin position="1"/>
        <end position="27"/>
    </location>
</feature>
<protein>
    <submittedName>
        <fullName evidence="2">Uncharacterized protein</fullName>
    </submittedName>
</protein>
<evidence type="ECO:0000256" key="1">
    <source>
        <dbReference type="SAM" id="MobiDB-lite"/>
    </source>
</evidence>
<accession>A0A8J3NRR7</accession>
<comment type="caution">
    <text evidence="2">The sequence shown here is derived from an EMBL/GenBank/DDBJ whole genome shotgun (WGS) entry which is preliminary data.</text>
</comment>
<proteinExistence type="predicted"/>
<dbReference type="Proteomes" id="UP000619293">
    <property type="component" value="Unassembled WGS sequence"/>
</dbReference>
<evidence type="ECO:0000313" key="2">
    <source>
        <dbReference type="EMBL" id="GIF90462.1"/>
    </source>
</evidence>
<feature type="compositionally biased region" description="Basic residues" evidence="1">
    <location>
        <begin position="8"/>
        <end position="23"/>
    </location>
</feature>
<keyword evidence="3" id="KW-1185">Reference proteome</keyword>
<evidence type="ECO:0000313" key="3">
    <source>
        <dbReference type="Proteomes" id="UP000619293"/>
    </source>
</evidence>
<feature type="compositionally biased region" description="Basic and acidic residues" evidence="1">
    <location>
        <begin position="221"/>
        <end position="235"/>
    </location>
</feature>
<gene>
    <name evidence="2" type="ORF">Cch02nite_39060</name>
</gene>
<dbReference type="EMBL" id="BONG01000023">
    <property type="protein sequence ID" value="GIF90462.1"/>
    <property type="molecule type" value="Genomic_DNA"/>
</dbReference>